<keyword evidence="2" id="KW-1185">Reference proteome</keyword>
<evidence type="ECO:0000313" key="1">
    <source>
        <dbReference type="EMBL" id="NMP21852.1"/>
    </source>
</evidence>
<name>A0A7Y0L210_9FIRM</name>
<protein>
    <submittedName>
        <fullName evidence="1">Uncharacterized protein</fullName>
    </submittedName>
</protein>
<evidence type="ECO:0000313" key="2">
    <source>
        <dbReference type="Proteomes" id="UP000533476"/>
    </source>
</evidence>
<dbReference type="AlphaFoldDB" id="A0A7Y0L210"/>
<dbReference type="EMBL" id="JABBVZ010000013">
    <property type="protein sequence ID" value="NMP21852.1"/>
    <property type="molecule type" value="Genomic_DNA"/>
</dbReference>
<reference evidence="1 2" key="1">
    <citation type="submission" date="2020-04" db="EMBL/GenBank/DDBJ databases">
        <authorList>
            <person name="Zhang R."/>
            <person name="Schippers A."/>
        </authorList>
    </citation>
    <scope>NUCLEOTIDE SEQUENCE [LARGE SCALE GENOMIC DNA]</scope>
    <source>
        <strain evidence="1 2">DSM 109850</strain>
    </source>
</reference>
<proteinExistence type="predicted"/>
<sequence length="156" mass="17573">MSRDMRPVAGLLLGAILGGALVQAHTYQVRNALLAQSRLSQLDARHWRQESLRLRDQIAEINRKREKKTFVQSVNLEVMKSPVPLIDVEAALEPYTESLLGIPLSDVKLSMVYQLYQGRRLVLGEHIYRVEVKALLVSPEVVVLLHLTPLGRTSRG</sequence>
<dbReference type="RefSeq" id="WP_169097632.1">
    <property type="nucleotide sequence ID" value="NZ_JABBVZ010000013.1"/>
</dbReference>
<gene>
    <name evidence="1" type="ORF">HIJ39_05735</name>
</gene>
<accession>A0A7Y0L210</accession>
<dbReference type="Proteomes" id="UP000533476">
    <property type="component" value="Unassembled WGS sequence"/>
</dbReference>
<organism evidence="1 2">
    <name type="scientific">Sulfobacillus harzensis</name>
    <dbReference type="NCBI Taxonomy" id="2729629"/>
    <lineage>
        <taxon>Bacteria</taxon>
        <taxon>Bacillati</taxon>
        <taxon>Bacillota</taxon>
        <taxon>Clostridia</taxon>
        <taxon>Eubacteriales</taxon>
        <taxon>Clostridiales Family XVII. Incertae Sedis</taxon>
        <taxon>Sulfobacillus</taxon>
    </lineage>
</organism>
<comment type="caution">
    <text evidence="1">The sequence shown here is derived from an EMBL/GenBank/DDBJ whole genome shotgun (WGS) entry which is preliminary data.</text>
</comment>